<evidence type="ECO:0000256" key="1">
    <source>
        <dbReference type="SAM" id="SignalP"/>
    </source>
</evidence>
<feature type="signal peptide" evidence="1">
    <location>
        <begin position="1"/>
        <end position="21"/>
    </location>
</feature>
<evidence type="ECO:0000313" key="3">
    <source>
        <dbReference type="Proteomes" id="UP000327118"/>
    </source>
</evidence>
<sequence length="56" mass="6488">MFVLFSPLCYLFLFCILFCFSQFDLNEEKVGRLANRTRLGSGFYPVASLLVDRSEI</sequence>
<dbReference type="AlphaFoldDB" id="A0A5N6YRT2"/>
<dbReference type="EMBL" id="ML739736">
    <property type="protein sequence ID" value="KAE8348131.1"/>
    <property type="molecule type" value="Genomic_DNA"/>
</dbReference>
<accession>A0A5N6YRT2</accession>
<protein>
    <submittedName>
        <fullName evidence="2">Uncharacterized protein</fullName>
    </submittedName>
</protein>
<feature type="chain" id="PRO_5024951377" evidence="1">
    <location>
        <begin position="22"/>
        <end position="56"/>
    </location>
</feature>
<name>A0A5N6YRT2_9EURO</name>
<keyword evidence="3" id="KW-1185">Reference proteome</keyword>
<reference evidence="3" key="1">
    <citation type="submission" date="2019-04" db="EMBL/GenBank/DDBJ databases">
        <title>Friends and foes A comparative genomics studyof 23 Aspergillus species from section Flavi.</title>
        <authorList>
            <consortium name="DOE Joint Genome Institute"/>
            <person name="Kjaerbolling I."/>
            <person name="Vesth T."/>
            <person name="Frisvad J.C."/>
            <person name="Nybo J.L."/>
            <person name="Theobald S."/>
            <person name="Kildgaard S."/>
            <person name="Isbrandt T."/>
            <person name="Kuo A."/>
            <person name="Sato A."/>
            <person name="Lyhne E.K."/>
            <person name="Kogle M.E."/>
            <person name="Wiebenga A."/>
            <person name="Kun R.S."/>
            <person name="Lubbers R.J."/>
            <person name="Makela M.R."/>
            <person name="Barry K."/>
            <person name="Chovatia M."/>
            <person name="Clum A."/>
            <person name="Daum C."/>
            <person name="Haridas S."/>
            <person name="He G."/>
            <person name="LaButti K."/>
            <person name="Lipzen A."/>
            <person name="Mondo S."/>
            <person name="Riley R."/>
            <person name="Salamov A."/>
            <person name="Simmons B.A."/>
            <person name="Magnuson J.K."/>
            <person name="Henrissat B."/>
            <person name="Mortensen U.H."/>
            <person name="Larsen T.O."/>
            <person name="Devries R.P."/>
            <person name="Grigoriev I.V."/>
            <person name="Machida M."/>
            <person name="Baker S.E."/>
            <person name="Andersen M.R."/>
        </authorList>
    </citation>
    <scope>NUCLEOTIDE SEQUENCE [LARGE SCALE GENOMIC DNA]</scope>
    <source>
        <strain evidence="3">CBS 553.77</strain>
    </source>
</reference>
<proteinExistence type="predicted"/>
<evidence type="ECO:0000313" key="2">
    <source>
        <dbReference type="EMBL" id="KAE8348131.1"/>
    </source>
</evidence>
<gene>
    <name evidence="2" type="ORF">BDV28DRAFT_144291</name>
</gene>
<organism evidence="2 3">
    <name type="scientific">Aspergillus coremiiformis</name>
    <dbReference type="NCBI Taxonomy" id="138285"/>
    <lineage>
        <taxon>Eukaryota</taxon>
        <taxon>Fungi</taxon>
        <taxon>Dikarya</taxon>
        <taxon>Ascomycota</taxon>
        <taxon>Pezizomycotina</taxon>
        <taxon>Eurotiomycetes</taxon>
        <taxon>Eurotiomycetidae</taxon>
        <taxon>Eurotiales</taxon>
        <taxon>Aspergillaceae</taxon>
        <taxon>Aspergillus</taxon>
        <taxon>Aspergillus subgen. Circumdati</taxon>
    </lineage>
</organism>
<keyword evidence="1" id="KW-0732">Signal</keyword>
<dbReference type="Proteomes" id="UP000327118">
    <property type="component" value="Unassembled WGS sequence"/>
</dbReference>